<protein>
    <submittedName>
        <fullName evidence="2">DUF3352 domain-containing protein</fullName>
    </submittedName>
</protein>
<proteinExistence type="predicted"/>
<evidence type="ECO:0000313" key="2">
    <source>
        <dbReference type="EMBL" id="HJA84618.1"/>
    </source>
</evidence>
<organism evidence="2 3">
    <name type="scientific">Candidatus Bacteroides avicola</name>
    <dbReference type="NCBI Taxonomy" id="2838468"/>
    <lineage>
        <taxon>Bacteria</taxon>
        <taxon>Pseudomonadati</taxon>
        <taxon>Bacteroidota</taxon>
        <taxon>Bacteroidia</taxon>
        <taxon>Bacteroidales</taxon>
        <taxon>Bacteroidaceae</taxon>
        <taxon>Bacteroides</taxon>
    </lineage>
</organism>
<gene>
    <name evidence="2" type="ORF">H9950_00195</name>
</gene>
<keyword evidence="1" id="KW-0812">Transmembrane</keyword>
<dbReference type="Proteomes" id="UP000823862">
    <property type="component" value="Unassembled WGS sequence"/>
</dbReference>
<feature type="transmembrane region" description="Helical" evidence="1">
    <location>
        <begin position="7"/>
        <end position="28"/>
    </location>
</feature>
<accession>A0A9D2KU39</accession>
<reference evidence="2" key="1">
    <citation type="journal article" date="2021" name="PeerJ">
        <title>Extensive microbial diversity within the chicken gut microbiome revealed by metagenomics and culture.</title>
        <authorList>
            <person name="Gilroy R."/>
            <person name="Ravi A."/>
            <person name="Getino M."/>
            <person name="Pursley I."/>
            <person name="Horton D.L."/>
            <person name="Alikhan N.F."/>
            <person name="Baker D."/>
            <person name="Gharbi K."/>
            <person name="Hall N."/>
            <person name="Watson M."/>
            <person name="Adriaenssens E.M."/>
            <person name="Foster-Nyarko E."/>
            <person name="Jarju S."/>
            <person name="Secka A."/>
            <person name="Antonio M."/>
            <person name="Oren A."/>
            <person name="Chaudhuri R.R."/>
            <person name="La Ragione R."/>
            <person name="Hildebrand F."/>
            <person name="Pallen M.J."/>
        </authorList>
    </citation>
    <scope>NUCLEOTIDE SEQUENCE</scope>
    <source>
        <strain evidence="2">ChiHjej12B11-9795</strain>
    </source>
</reference>
<dbReference type="InterPro" id="IPR021787">
    <property type="entry name" value="DUF3352"/>
</dbReference>
<dbReference type="Pfam" id="PF11832">
    <property type="entry name" value="DUF3352"/>
    <property type="match status" value="1"/>
</dbReference>
<evidence type="ECO:0000313" key="3">
    <source>
        <dbReference type="Proteomes" id="UP000823862"/>
    </source>
</evidence>
<keyword evidence="1" id="KW-0472">Membrane</keyword>
<reference evidence="2" key="2">
    <citation type="submission" date="2021-04" db="EMBL/GenBank/DDBJ databases">
        <authorList>
            <person name="Gilroy R."/>
        </authorList>
    </citation>
    <scope>NUCLEOTIDE SEQUENCE</scope>
    <source>
        <strain evidence="2">ChiHjej12B11-9795</strain>
    </source>
</reference>
<dbReference type="EMBL" id="DWZI01000001">
    <property type="protein sequence ID" value="HJA84618.1"/>
    <property type="molecule type" value="Genomic_DNA"/>
</dbReference>
<dbReference type="AlphaFoldDB" id="A0A9D2KU39"/>
<keyword evidence="1" id="KW-1133">Transmembrane helix</keyword>
<name>A0A9D2KU39_9BACE</name>
<comment type="caution">
    <text evidence="2">The sequence shown here is derived from an EMBL/GenBank/DDBJ whole genome shotgun (WGS) entry which is preliminary data.</text>
</comment>
<sequence>MKLSLSIKVVVVASVVLLCTGVALYSFMRLNSVEQRQDFDLYTLVPQDAVAVFETDRMMELLESVDEMESSKDGYHFQLSELLGCIRTFLDTWVQESPHALSKQMNKVLISFHHPATSSDEVLYCALGTGDYQRIQAFVGQYAPSSFPVKSFEYQGEVIRIYPLRDGHFLAMYLTKDFLALSFQKRLLEQVIDARHKKKALMQDDSFQQMYASKQRNVVSTLYVRMGAVPMGLESGAVSSRLNLGEWMAFNLKVADTAVYCSGVSYESDSTRHSFVNTLRKQQNISGYAGDYLPASTLLYECWSMTDKQSLWSFTDSLDYLSAPYSPYMADRDREWLAYLQDCADSQAISCVFRPEELSEREPCAVVIIPLLDEAKAKQRFFSWLHATPREKEAPQAPVFNPDYARYPCSQSYRKYLLPRNTLFVRLTGLDTASSHSYACFYRDRLLVAADALSLSAYINAMEKKDLLVDVPFYGDITNTLASSYGFLLITDLNRLSEVPSRYHSFIPTFFLRHFDFFSHFFLALQFTCAEGEVYPNVTLLY</sequence>
<evidence type="ECO:0000256" key="1">
    <source>
        <dbReference type="SAM" id="Phobius"/>
    </source>
</evidence>